<gene>
    <name evidence="1" type="ORF">N657DRAFT_22065</name>
</gene>
<name>A0AAN6Z7B7_9PEZI</name>
<evidence type="ECO:0000313" key="2">
    <source>
        <dbReference type="Proteomes" id="UP001302602"/>
    </source>
</evidence>
<proteinExistence type="predicted"/>
<sequence length="156" mass="16994">MVQTTGARPRRTCPSTKKNLRLSIEATRAVCCASTPLCSSSSTSPARPARFSMRSVLSFVNVGFLCLSLEFPSIRLEVSSQSLEFSSRILVLSPLRLEVFSCKLHFSVRLAFSSLRLESSSLRPEFSTPSVLLCPLACPSSRLILVTSALLFVSCA</sequence>
<dbReference type="AlphaFoldDB" id="A0AAN6Z7B7"/>
<protein>
    <submittedName>
        <fullName evidence="1">Uncharacterized protein</fullName>
    </submittedName>
</protein>
<organism evidence="1 2">
    <name type="scientific">Parathielavia appendiculata</name>
    <dbReference type="NCBI Taxonomy" id="2587402"/>
    <lineage>
        <taxon>Eukaryota</taxon>
        <taxon>Fungi</taxon>
        <taxon>Dikarya</taxon>
        <taxon>Ascomycota</taxon>
        <taxon>Pezizomycotina</taxon>
        <taxon>Sordariomycetes</taxon>
        <taxon>Sordariomycetidae</taxon>
        <taxon>Sordariales</taxon>
        <taxon>Chaetomiaceae</taxon>
        <taxon>Parathielavia</taxon>
    </lineage>
</organism>
<evidence type="ECO:0000313" key="1">
    <source>
        <dbReference type="EMBL" id="KAK4128435.1"/>
    </source>
</evidence>
<reference evidence="1" key="2">
    <citation type="submission" date="2023-05" db="EMBL/GenBank/DDBJ databases">
        <authorList>
            <consortium name="Lawrence Berkeley National Laboratory"/>
            <person name="Steindorff A."/>
            <person name="Hensen N."/>
            <person name="Bonometti L."/>
            <person name="Westerberg I."/>
            <person name="Brannstrom I.O."/>
            <person name="Guillou S."/>
            <person name="Cros-Aarteil S."/>
            <person name="Calhoun S."/>
            <person name="Haridas S."/>
            <person name="Kuo A."/>
            <person name="Mondo S."/>
            <person name="Pangilinan J."/>
            <person name="Riley R."/>
            <person name="Labutti K."/>
            <person name="Andreopoulos B."/>
            <person name="Lipzen A."/>
            <person name="Chen C."/>
            <person name="Yanf M."/>
            <person name="Daum C."/>
            <person name="Ng V."/>
            <person name="Clum A."/>
            <person name="Ohm R."/>
            <person name="Martin F."/>
            <person name="Silar P."/>
            <person name="Natvig D."/>
            <person name="Lalanne C."/>
            <person name="Gautier V."/>
            <person name="Ament-Velasquez S.L."/>
            <person name="Kruys A."/>
            <person name="Hutchinson M.I."/>
            <person name="Powell A.J."/>
            <person name="Barry K."/>
            <person name="Miller A.N."/>
            <person name="Grigoriev I.V."/>
            <person name="Debuchy R."/>
            <person name="Gladieux P."/>
            <person name="Thoren M.H."/>
            <person name="Johannesson H."/>
        </authorList>
    </citation>
    <scope>NUCLEOTIDE SEQUENCE</scope>
    <source>
        <strain evidence="1">CBS 731.68</strain>
    </source>
</reference>
<keyword evidence="2" id="KW-1185">Reference proteome</keyword>
<dbReference type="RefSeq" id="XP_062652206.1">
    <property type="nucleotide sequence ID" value="XM_062786280.1"/>
</dbReference>
<accession>A0AAN6Z7B7</accession>
<reference evidence="1" key="1">
    <citation type="journal article" date="2023" name="Mol. Phylogenet. Evol.">
        <title>Genome-scale phylogeny and comparative genomics of the fungal order Sordariales.</title>
        <authorList>
            <person name="Hensen N."/>
            <person name="Bonometti L."/>
            <person name="Westerberg I."/>
            <person name="Brannstrom I.O."/>
            <person name="Guillou S."/>
            <person name="Cros-Aarteil S."/>
            <person name="Calhoun S."/>
            <person name="Haridas S."/>
            <person name="Kuo A."/>
            <person name="Mondo S."/>
            <person name="Pangilinan J."/>
            <person name="Riley R."/>
            <person name="LaButti K."/>
            <person name="Andreopoulos B."/>
            <person name="Lipzen A."/>
            <person name="Chen C."/>
            <person name="Yan M."/>
            <person name="Daum C."/>
            <person name="Ng V."/>
            <person name="Clum A."/>
            <person name="Steindorff A."/>
            <person name="Ohm R.A."/>
            <person name="Martin F."/>
            <person name="Silar P."/>
            <person name="Natvig D.O."/>
            <person name="Lalanne C."/>
            <person name="Gautier V."/>
            <person name="Ament-Velasquez S.L."/>
            <person name="Kruys A."/>
            <person name="Hutchinson M.I."/>
            <person name="Powell A.J."/>
            <person name="Barry K."/>
            <person name="Miller A.N."/>
            <person name="Grigoriev I.V."/>
            <person name="Debuchy R."/>
            <person name="Gladieux P."/>
            <person name="Hiltunen Thoren M."/>
            <person name="Johannesson H."/>
        </authorList>
    </citation>
    <scope>NUCLEOTIDE SEQUENCE</scope>
    <source>
        <strain evidence="1">CBS 731.68</strain>
    </source>
</reference>
<dbReference type="Proteomes" id="UP001302602">
    <property type="component" value="Unassembled WGS sequence"/>
</dbReference>
<dbReference type="EMBL" id="MU853223">
    <property type="protein sequence ID" value="KAK4128435.1"/>
    <property type="molecule type" value="Genomic_DNA"/>
</dbReference>
<dbReference type="GeneID" id="87823046"/>
<comment type="caution">
    <text evidence="1">The sequence shown here is derived from an EMBL/GenBank/DDBJ whole genome shotgun (WGS) entry which is preliminary data.</text>
</comment>